<keyword evidence="3" id="KW-1003">Cell membrane</keyword>
<evidence type="ECO:0000256" key="3">
    <source>
        <dbReference type="ARBA" id="ARBA00022475"/>
    </source>
</evidence>
<gene>
    <name evidence="10" type="ORF">BAUCODRAFT_124558</name>
</gene>
<evidence type="ECO:0000259" key="9">
    <source>
        <dbReference type="Pfam" id="PF03600"/>
    </source>
</evidence>
<dbReference type="PANTHER" id="PTHR43302:SF5">
    <property type="entry name" value="TRANSPORTER ARSB-RELATED"/>
    <property type="match status" value="1"/>
</dbReference>
<feature type="transmembrane region" description="Helical" evidence="8">
    <location>
        <begin position="341"/>
        <end position="359"/>
    </location>
</feature>
<evidence type="ECO:0000256" key="7">
    <source>
        <dbReference type="SAM" id="MobiDB-lite"/>
    </source>
</evidence>
<feature type="transmembrane region" description="Helical" evidence="8">
    <location>
        <begin position="621"/>
        <end position="649"/>
    </location>
</feature>
<evidence type="ECO:0000256" key="8">
    <source>
        <dbReference type="SAM" id="Phobius"/>
    </source>
</evidence>
<dbReference type="HOGENOM" id="CLU_017834_0_0_1"/>
<evidence type="ECO:0000256" key="2">
    <source>
        <dbReference type="ARBA" id="ARBA00022448"/>
    </source>
</evidence>
<feature type="transmembrane region" description="Helical" evidence="8">
    <location>
        <begin position="564"/>
        <end position="584"/>
    </location>
</feature>
<evidence type="ECO:0000313" key="10">
    <source>
        <dbReference type="EMBL" id="EMC93804.1"/>
    </source>
</evidence>
<evidence type="ECO:0000256" key="5">
    <source>
        <dbReference type="ARBA" id="ARBA00022989"/>
    </source>
</evidence>
<feature type="transmembrane region" description="Helical" evidence="8">
    <location>
        <begin position="371"/>
        <end position="392"/>
    </location>
</feature>
<dbReference type="GO" id="GO:0055085">
    <property type="term" value="P:transmembrane transport"/>
    <property type="evidence" value="ECO:0007669"/>
    <property type="project" value="InterPro"/>
</dbReference>
<dbReference type="OrthoDB" id="442352at2759"/>
<dbReference type="EMBL" id="KB445559">
    <property type="protein sequence ID" value="EMC93804.1"/>
    <property type="molecule type" value="Genomic_DNA"/>
</dbReference>
<dbReference type="Proteomes" id="UP000011761">
    <property type="component" value="Unassembled WGS sequence"/>
</dbReference>
<sequence>MQNDLNTAQIRDWHSIFTLILFVFANIVVLVPFTVPFPFPRFLVDAARSLLVVLRVLPPRDPQSGPVTCGIQQSKQPSKVIREGSATVRRGPGALLLWYRLPVNFITGPLLAVLLLLATKSIGRVEVHDGTIGANNIMPLEVLAFFITLAYIAISVDASGLIRYIAFKVLQKGGGHGRRLFLYLYAFFFALSTCIGNDPIILSGTPFLAYMTRISRNIKDPKAWIYTQFAVSNVGSAILVSSNPTNLVLAAAFEIKFIEYTANVIVPVIASTMVLAPFLLYVLFRDDALVPPSIELHVLPEEARRKIPVNPNIPNARGQADDNEDMAMLEEIMNPYLDKSGAIFGSVIMAATLITILVLNASTPIRHQHPVYWITLPAACIMLCWDLTFGWLHRKQTRDIARAGSKVSAPPGERDTVALREIDTGQRQRQSTIDPQQSFEPRDSDTSDAVDGQPKTSAVSVPQKLLRKRTTDTLGLHCDVPPPPAKPTATASHYTVPTTLVSLVAGAWKWCRETFPTATAVLASLPLPLIPFALCMFILCQSLVTKGWVGVFAYGWDHWVSRTGPVGAVGGMMFVSILLCNFAGTNIGTTILISRVVQAWVEIHANTSGDPISQRTFWATIYSMAIGVNYGAFSTAFSASLAGLLWRSILARKNIHVMGWEFMRVNCPIIAVATIVASAVLVGEVYITRSTAAYAGM</sequence>
<comment type="subcellular location">
    <subcellularLocation>
        <location evidence="1">Cell membrane</location>
        <topology evidence="1">Multi-pass membrane protein</topology>
    </subcellularLocation>
</comment>
<keyword evidence="4 8" id="KW-0812">Transmembrane</keyword>
<dbReference type="InterPro" id="IPR004680">
    <property type="entry name" value="Cit_transptr-like_dom"/>
</dbReference>
<keyword evidence="2" id="KW-0813">Transport</keyword>
<evidence type="ECO:0000313" key="11">
    <source>
        <dbReference type="Proteomes" id="UP000011761"/>
    </source>
</evidence>
<evidence type="ECO:0000256" key="6">
    <source>
        <dbReference type="ARBA" id="ARBA00023136"/>
    </source>
</evidence>
<feature type="region of interest" description="Disordered" evidence="7">
    <location>
        <begin position="422"/>
        <end position="462"/>
    </location>
</feature>
<dbReference type="eggNOG" id="ENOG502QVIJ">
    <property type="taxonomic scope" value="Eukaryota"/>
</dbReference>
<dbReference type="GO" id="GO:0005886">
    <property type="term" value="C:plasma membrane"/>
    <property type="evidence" value="ECO:0007669"/>
    <property type="project" value="UniProtKB-SubCell"/>
</dbReference>
<feature type="transmembrane region" description="Helical" evidence="8">
    <location>
        <begin position="223"/>
        <end position="240"/>
    </location>
</feature>
<feature type="domain" description="Citrate transporter-like" evidence="9">
    <location>
        <begin position="109"/>
        <end position="600"/>
    </location>
</feature>
<name>M2N458_BAUPA</name>
<feature type="transmembrane region" description="Helical" evidence="8">
    <location>
        <begin position="519"/>
        <end position="544"/>
    </location>
</feature>
<feature type="transmembrane region" description="Helical" evidence="8">
    <location>
        <begin position="12"/>
        <end position="35"/>
    </location>
</feature>
<keyword evidence="5 8" id="KW-1133">Transmembrane helix</keyword>
<feature type="transmembrane region" description="Helical" evidence="8">
    <location>
        <begin position="182"/>
        <end position="211"/>
    </location>
</feature>
<dbReference type="Pfam" id="PF03600">
    <property type="entry name" value="CitMHS"/>
    <property type="match status" value="1"/>
</dbReference>
<feature type="transmembrane region" description="Helical" evidence="8">
    <location>
        <begin position="260"/>
        <end position="284"/>
    </location>
</feature>
<reference evidence="10 11" key="1">
    <citation type="journal article" date="2012" name="PLoS Pathog.">
        <title>Diverse lifestyles and strategies of plant pathogenesis encoded in the genomes of eighteen Dothideomycetes fungi.</title>
        <authorList>
            <person name="Ohm R.A."/>
            <person name="Feau N."/>
            <person name="Henrissat B."/>
            <person name="Schoch C.L."/>
            <person name="Horwitz B.A."/>
            <person name="Barry K.W."/>
            <person name="Condon B.J."/>
            <person name="Copeland A.C."/>
            <person name="Dhillon B."/>
            <person name="Glaser F."/>
            <person name="Hesse C.N."/>
            <person name="Kosti I."/>
            <person name="LaButti K."/>
            <person name="Lindquist E.A."/>
            <person name="Lucas S."/>
            <person name="Salamov A.A."/>
            <person name="Bradshaw R.E."/>
            <person name="Ciuffetti L."/>
            <person name="Hamelin R.C."/>
            <person name="Kema G.H.J."/>
            <person name="Lawrence C."/>
            <person name="Scott J.A."/>
            <person name="Spatafora J.W."/>
            <person name="Turgeon B.G."/>
            <person name="de Wit P.J.G.M."/>
            <person name="Zhong S."/>
            <person name="Goodwin S.B."/>
            <person name="Grigoriev I.V."/>
        </authorList>
    </citation>
    <scope>NUCLEOTIDE SEQUENCE [LARGE SCALE GENOMIC DNA]</scope>
    <source>
        <strain evidence="10 11">UAMH 10762</strain>
    </source>
</reference>
<dbReference type="AlphaFoldDB" id="M2N458"/>
<protein>
    <recommendedName>
        <fullName evidence="9">Citrate transporter-like domain-containing protein</fullName>
    </recommendedName>
</protein>
<organism evidence="10 11">
    <name type="scientific">Baudoinia panamericana (strain UAMH 10762)</name>
    <name type="common">Angels' share fungus</name>
    <name type="synonym">Baudoinia compniacensis (strain UAMH 10762)</name>
    <dbReference type="NCBI Taxonomy" id="717646"/>
    <lineage>
        <taxon>Eukaryota</taxon>
        <taxon>Fungi</taxon>
        <taxon>Dikarya</taxon>
        <taxon>Ascomycota</taxon>
        <taxon>Pezizomycotina</taxon>
        <taxon>Dothideomycetes</taxon>
        <taxon>Dothideomycetidae</taxon>
        <taxon>Mycosphaerellales</taxon>
        <taxon>Teratosphaeriaceae</taxon>
        <taxon>Baudoinia</taxon>
    </lineage>
</organism>
<dbReference type="RefSeq" id="XP_007678877.1">
    <property type="nucleotide sequence ID" value="XM_007680687.1"/>
</dbReference>
<evidence type="ECO:0000256" key="4">
    <source>
        <dbReference type="ARBA" id="ARBA00022692"/>
    </source>
</evidence>
<dbReference type="STRING" id="717646.M2N458"/>
<feature type="transmembrane region" description="Helical" evidence="8">
    <location>
        <begin position="140"/>
        <end position="162"/>
    </location>
</feature>
<dbReference type="GeneID" id="19107890"/>
<evidence type="ECO:0000256" key="1">
    <source>
        <dbReference type="ARBA" id="ARBA00004651"/>
    </source>
</evidence>
<dbReference type="PANTHER" id="PTHR43302">
    <property type="entry name" value="TRANSPORTER ARSB-RELATED"/>
    <property type="match status" value="1"/>
</dbReference>
<accession>M2N458</accession>
<keyword evidence="11" id="KW-1185">Reference proteome</keyword>
<keyword evidence="6 8" id="KW-0472">Membrane</keyword>
<dbReference type="KEGG" id="bcom:BAUCODRAFT_124558"/>
<proteinExistence type="predicted"/>
<feature type="transmembrane region" description="Helical" evidence="8">
    <location>
        <begin position="669"/>
        <end position="687"/>
    </location>
</feature>
<feature type="compositionally biased region" description="Polar residues" evidence="7">
    <location>
        <begin position="427"/>
        <end position="439"/>
    </location>
</feature>
<dbReference type="OMA" id="HWVEKTG"/>
<feature type="transmembrane region" description="Helical" evidence="8">
    <location>
        <begin position="97"/>
        <end position="119"/>
    </location>
</feature>